<dbReference type="EMBL" id="GITU01005852">
    <property type="protein sequence ID" value="MBC1174555.1"/>
    <property type="molecule type" value="Transcribed_RNA"/>
</dbReference>
<evidence type="ECO:0000256" key="1">
    <source>
        <dbReference type="ARBA" id="ARBA00023157"/>
    </source>
</evidence>
<organism evidence="6">
    <name type="scientific">Lutzomyia longipalpis</name>
    <name type="common">Sand fly</name>
    <dbReference type="NCBI Taxonomy" id="7200"/>
    <lineage>
        <taxon>Eukaryota</taxon>
        <taxon>Metazoa</taxon>
        <taxon>Ecdysozoa</taxon>
        <taxon>Arthropoda</taxon>
        <taxon>Hexapoda</taxon>
        <taxon>Insecta</taxon>
        <taxon>Pterygota</taxon>
        <taxon>Neoptera</taxon>
        <taxon>Endopterygota</taxon>
        <taxon>Diptera</taxon>
        <taxon>Nematocera</taxon>
        <taxon>Psychodoidea</taxon>
        <taxon>Psychodidae</taxon>
        <taxon>Lutzomyia</taxon>
        <taxon>Lutzomyia</taxon>
    </lineage>
</organism>
<dbReference type="PROSITE" id="PS00134">
    <property type="entry name" value="TRYPSIN_HIS"/>
    <property type="match status" value="1"/>
</dbReference>
<feature type="compositionally biased region" description="Pro residues" evidence="3">
    <location>
        <begin position="300"/>
        <end position="331"/>
    </location>
</feature>
<protein>
    <submittedName>
        <fullName evidence="6">Putative mucin-5ac</fullName>
    </submittedName>
</protein>
<dbReference type="OrthoDB" id="10064156at2759"/>
<evidence type="ECO:0000256" key="4">
    <source>
        <dbReference type="SAM" id="SignalP"/>
    </source>
</evidence>
<feature type="domain" description="Peptidase S1" evidence="5">
    <location>
        <begin position="551"/>
        <end position="796"/>
    </location>
</feature>
<dbReference type="PANTHER" id="PTHR24252">
    <property type="entry name" value="ACROSIN-RELATED"/>
    <property type="match status" value="1"/>
</dbReference>
<dbReference type="SMART" id="SM00020">
    <property type="entry name" value="Tryp_SPc"/>
    <property type="match status" value="1"/>
</dbReference>
<dbReference type="KEGG" id="lll:129797465"/>
<dbReference type="VEuPathDB" id="VectorBase:LLONM1_006505"/>
<dbReference type="InterPro" id="IPR001254">
    <property type="entry name" value="Trypsin_dom"/>
</dbReference>
<feature type="signal peptide" evidence="4">
    <location>
        <begin position="1"/>
        <end position="22"/>
    </location>
</feature>
<evidence type="ECO:0000256" key="3">
    <source>
        <dbReference type="SAM" id="MobiDB-lite"/>
    </source>
</evidence>
<dbReference type="AlphaFoldDB" id="A0A7G3AQ08"/>
<dbReference type="RefSeq" id="XP_055696045.1">
    <property type="nucleotide sequence ID" value="XM_055840070.1"/>
</dbReference>
<proteinExistence type="inferred from homology"/>
<dbReference type="CDD" id="cd00190">
    <property type="entry name" value="Tryp_SPc"/>
    <property type="match status" value="1"/>
</dbReference>
<feature type="region of interest" description="Disordered" evidence="3">
    <location>
        <begin position="813"/>
        <end position="834"/>
    </location>
</feature>
<accession>A0A7G3AQ08</accession>
<dbReference type="SUPFAM" id="SSF50494">
    <property type="entry name" value="Trypsin-like serine proteases"/>
    <property type="match status" value="1"/>
</dbReference>
<dbReference type="InterPro" id="IPR043504">
    <property type="entry name" value="Peptidase_S1_PA_chymotrypsin"/>
</dbReference>
<feature type="region of interest" description="Disordered" evidence="3">
    <location>
        <begin position="346"/>
        <end position="399"/>
    </location>
</feature>
<dbReference type="PROSITE" id="PS50240">
    <property type="entry name" value="TRYPSIN_DOM"/>
    <property type="match status" value="1"/>
</dbReference>
<dbReference type="PRINTS" id="PR00722">
    <property type="entry name" value="CHYMOTRYPSIN"/>
</dbReference>
<dbReference type="InterPro" id="IPR040973">
    <property type="entry name" value="CLIP_SPH_Scar"/>
</dbReference>
<dbReference type="InterPro" id="IPR009003">
    <property type="entry name" value="Peptidase_S1_PA"/>
</dbReference>
<dbReference type="Gene3D" id="2.40.10.10">
    <property type="entry name" value="Trypsin-like serine proteases"/>
    <property type="match status" value="2"/>
</dbReference>
<reference evidence="6" key="1">
    <citation type="journal article" date="2020" name="BMC">
        <title>Leishmania infection induces a limited differential gene expression in the sand fly midgut.</title>
        <authorList>
            <person name="Coutinho-Abreu I.V."/>
            <person name="Serafim T.D."/>
            <person name="Meneses C."/>
            <person name="Kamhawi S."/>
            <person name="Oliveira F."/>
            <person name="Valenzuela J.G."/>
        </authorList>
    </citation>
    <scope>NUCLEOTIDE SEQUENCE</scope>
    <source>
        <strain evidence="6">Jacobina</strain>
        <tissue evidence="6">Midgut</tissue>
    </source>
</reference>
<dbReference type="Pfam" id="PF18399">
    <property type="entry name" value="CLIP_SPH_Scar"/>
    <property type="match status" value="1"/>
</dbReference>
<dbReference type="InterPro" id="IPR001314">
    <property type="entry name" value="Peptidase_S1A"/>
</dbReference>
<feature type="compositionally biased region" description="Polar residues" evidence="3">
    <location>
        <begin position="813"/>
        <end position="823"/>
    </location>
</feature>
<evidence type="ECO:0000256" key="2">
    <source>
        <dbReference type="ARBA" id="ARBA00024195"/>
    </source>
</evidence>
<dbReference type="InterPro" id="IPR018114">
    <property type="entry name" value="TRYPSIN_HIS"/>
</dbReference>
<keyword evidence="4" id="KW-0732">Signal</keyword>
<dbReference type="GO" id="GO:0004252">
    <property type="term" value="F:serine-type endopeptidase activity"/>
    <property type="evidence" value="ECO:0007669"/>
    <property type="project" value="InterPro"/>
</dbReference>
<dbReference type="GO" id="GO:0006508">
    <property type="term" value="P:proteolysis"/>
    <property type="evidence" value="ECO:0007669"/>
    <property type="project" value="InterPro"/>
</dbReference>
<keyword evidence="1" id="KW-1015">Disulfide bond</keyword>
<dbReference type="Pfam" id="PF00089">
    <property type="entry name" value="Trypsin"/>
    <property type="match status" value="1"/>
</dbReference>
<evidence type="ECO:0000313" key="6">
    <source>
        <dbReference type="EMBL" id="MBC1174555.1"/>
    </source>
</evidence>
<feature type="region of interest" description="Disordered" evidence="3">
    <location>
        <begin position="274"/>
        <end position="331"/>
    </location>
</feature>
<dbReference type="GeneID" id="129797465"/>
<dbReference type="CTD" id="35505"/>
<sequence>MHPSFAALAGLLILSCSLVIRADDVITRINGLHDGADIRPDQPDDSPFWWMNSRSPFKRESAGCANGCAPTTNELTLSANPFLSGRIGAPAGFAVNPIFPGSPSGSHNGYLPPKAQPPPTVPCLGQGQVCVVRHACASGYILAGDVAGLARSQECNIETEVCCTIRVPTTTTPRPTTTRLPPPPPTIPCLEKNYFCVAPHACRNGVIVSQMNQLQPVRECYQPDVCCRFAQEPSETVTRPSVTLPPFPKLPNEISDSTVLTDDGYVIKVPENQYLPQREPSPDSQNPIVIPYPTTTGRPVPSPTTPAYIPPPPSTPRPYVPPPQPSTPRPYVPPVAVSTTQRPIVIPSSTPAYLPPYKGDQYIPPIDREGEPSNPQSNNILPPTTRQPFRPPPQRGENQLAEPIVPSACPAAMNCTEYQYCDTKGVISTTPVILTKDQELFRVPLTDCVDRKRGFQGKCCRDPNYVDPWPVGQLGQYNPQILNAAFDDGSYRPEKYRTQQTVNTVIRGQSQLSRPIASGASNINRQVLTTQQTQQISNNVYVDKVAVGAGVCGTRHLNTQPRGAGPLDTGFGEFPWQAMVLLETNRSLLCGGAIIERDVVVTAAHCVSGLQPRTVMIKAGEWRLGVDEEPKTFQIVRVKAITFHPAYNPTNLNSDVALLHLEEKLRYDTHIGPICIDDEYVTSASTTDCVTTGWGKEVLRINIQNALMHSVGVQVLPDSDCQAALSGYGFSSQTSVCARPRADSCETDVGSALACSNGKGSYALRGIYSTETDCASSNQIVTFARVDTQWLRQALSSPQPQPTQTVQTIHYDSQPNNPQQVITQGPAYLPPHRK</sequence>
<feature type="chain" id="PRO_5028954168" evidence="4">
    <location>
        <begin position="23"/>
        <end position="834"/>
    </location>
</feature>
<feature type="compositionally biased region" description="Polar residues" evidence="3">
    <location>
        <begin position="282"/>
        <end position="297"/>
    </location>
</feature>
<dbReference type="PANTHER" id="PTHR24252:SF7">
    <property type="entry name" value="HYALIN"/>
    <property type="match status" value="1"/>
</dbReference>
<name>A0A7G3AQ08_LUTLO</name>
<dbReference type="FunFam" id="2.40.10.10:FF:000068">
    <property type="entry name" value="transmembrane protease serine 2"/>
    <property type="match status" value="1"/>
</dbReference>
<comment type="similarity">
    <text evidence="2">Belongs to the peptidase S1 family. CLIP subfamily.</text>
</comment>
<evidence type="ECO:0000259" key="5">
    <source>
        <dbReference type="PROSITE" id="PS50240"/>
    </source>
</evidence>